<dbReference type="PROSITE" id="PS00609">
    <property type="entry name" value="GLYCOSYL_HYDROL_F32"/>
    <property type="match status" value="1"/>
</dbReference>
<dbReference type="PANTHER" id="PTHR43101">
    <property type="entry name" value="BETA-FRUCTOSIDASE"/>
    <property type="match status" value="1"/>
</dbReference>
<evidence type="ECO:0000256" key="2">
    <source>
        <dbReference type="ARBA" id="ARBA00012758"/>
    </source>
</evidence>
<dbReference type="SUPFAM" id="SSF75005">
    <property type="entry name" value="Arabinanase/levansucrase/invertase"/>
    <property type="match status" value="1"/>
</dbReference>
<evidence type="ECO:0000313" key="8">
    <source>
        <dbReference type="EMBL" id="PLT77383.1"/>
    </source>
</evidence>
<dbReference type="AlphaFoldDB" id="A0A2N5PQF8"/>
<dbReference type="SMART" id="SM00640">
    <property type="entry name" value="Glyco_32"/>
    <property type="match status" value="1"/>
</dbReference>
<dbReference type="Pfam" id="PF08244">
    <property type="entry name" value="Glyco_hydro_32C"/>
    <property type="match status" value="1"/>
</dbReference>
<dbReference type="InterPro" id="IPR051214">
    <property type="entry name" value="GH32_Enzymes"/>
</dbReference>
<keyword evidence="4 5" id="KW-0326">Glycosidase</keyword>
<evidence type="ECO:0000313" key="9">
    <source>
        <dbReference type="Proteomes" id="UP000235093"/>
    </source>
</evidence>
<name>A0A2N5PQF8_MEDGN</name>
<evidence type="ECO:0000256" key="3">
    <source>
        <dbReference type="ARBA" id="ARBA00022801"/>
    </source>
</evidence>
<feature type="domain" description="Glycosyl hydrolase family 32 N-terminal" evidence="6">
    <location>
        <begin position="109"/>
        <end position="409"/>
    </location>
</feature>
<feature type="domain" description="Glycosyl hydrolase family 32 C-terminal" evidence="7">
    <location>
        <begin position="429"/>
        <end position="542"/>
    </location>
</feature>
<dbReference type="InterPro" id="IPR013189">
    <property type="entry name" value="Glyco_hydro_32_C"/>
</dbReference>
<reference evidence="8 9" key="1">
    <citation type="journal article" date="2017" name="Genome Med.">
        <title>A novel Ruminococcus gnavus clade enriched in inflammatory bowel disease patients.</title>
        <authorList>
            <person name="Hall A.B."/>
            <person name="Yassour M."/>
            <person name="Sauk J."/>
            <person name="Garner A."/>
            <person name="Jiang X."/>
            <person name="Arthur T."/>
            <person name="Lagoudas G.K."/>
            <person name="Vatanen T."/>
            <person name="Fornelos N."/>
            <person name="Wilson R."/>
            <person name="Bertha M."/>
            <person name="Cohen M."/>
            <person name="Garber J."/>
            <person name="Khalili H."/>
            <person name="Gevers D."/>
            <person name="Ananthakrishnan A.N."/>
            <person name="Kugathasan S."/>
            <person name="Lander E.S."/>
            <person name="Blainey P."/>
            <person name="Vlamakis H."/>
            <person name="Xavier R.J."/>
            <person name="Huttenhower C."/>
        </authorList>
    </citation>
    <scope>NUCLEOTIDE SEQUENCE [LARGE SCALE GENOMIC DNA]</scope>
    <source>
        <strain evidence="8 9">RJX1125</strain>
    </source>
</reference>
<evidence type="ECO:0000256" key="5">
    <source>
        <dbReference type="RuleBase" id="RU362110"/>
    </source>
</evidence>
<dbReference type="Gene3D" id="2.115.10.20">
    <property type="entry name" value="Glycosyl hydrolase domain, family 43"/>
    <property type="match status" value="1"/>
</dbReference>
<dbReference type="PANTHER" id="PTHR43101:SF1">
    <property type="entry name" value="BETA-FRUCTOSIDASE"/>
    <property type="match status" value="1"/>
</dbReference>
<keyword evidence="3 5" id="KW-0378">Hydrolase</keyword>
<gene>
    <name evidence="8" type="ORF">CDL23_02015</name>
</gene>
<dbReference type="EMBL" id="NIHT01000002">
    <property type="protein sequence ID" value="PLT77383.1"/>
    <property type="molecule type" value="Genomic_DNA"/>
</dbReference>
<comment type="caution">
    <text evidence="8">The sequence shown here is derived from an EMBL/GenBank/DDBJ whole genome shotgun (WGS) entry which is preliminary data.</text>
</comment>
<dbReference type="InterPro" id="IPR013320">
    <property type="entry name" value="ConA-like_dom_sf"/>
</dbReference>
<comment type="similarity">
    <text evidence="1 5">Belongs to the glycosyl hydrolase 32 family.</text>
</comment>
<proteinExistence type="inferred from homology"/>
<dbReference type="InterPro" id="IPR001362">
    <property type="entry name" value="Glyco_hydro_32"/>
</dbReference>
<evidence type="ECO:0000256" key="1">
    <source>
        <dbReference type="ARBA" id="ARBA00009902"/>
    </source>
</evidence>
<dbReference type="InterPro" id="IPR018053">
    <property type="entry name" value="Glyco_hydro_32_AS"/>
</dbReference>
<evidence type="ECO:0000259" key="7">
    <source>
        <dbReference type="Pfam" id="PF08244"/>
    </source>
</evidence>
<dbReference type="Gene3D" id="2.60.120.560">
    <property type="entry name" value="Exo-inulinase, domain 1"/>
    <property type="match status" value="1"/>
</dbReference>
<dbReference type="Pfam" id="PF00251">
    <property type="entry name" value="Glyco_hydro_32N"/>
    <property type="match status" value="1"/>
</dbReference>
<dbReference type="GO" id="GO:0005975">
    <property type="term" value="P:carbohydrate metabolic process"/>
    <property type="evidence" value="ECO:0007669"/>
    <property type="project" value="InterPro"/>
</dbReference>
<accession>A0A2N5PQF8</accession>
<dbReference type="Proteomes" id="UP000235093">
    <property type="component" value="Unassembled WGS sequence"/>
</dbReference>
<sequence>MNTGKYTCIEVFAKSKTGKSESVKVISGNGKCQEQEVGTFYYEWIKFKVSKNEDYVIDTHNCAVSLCYLSGSDDLLDSGVCYLEPDSAGEMCIRESKKQYNSPIREQYHFVPWKNWMNDPNGLCWYQGRYHMFYQFNPHSQEWSNMYWGHAVSKDLIHWVHLPVVLEPQEEILKNPQNIKGGAFSGSAVVLDNEVVFYLTRHIGPLKDCEETVQKQWMMKSQDMIHFTPEQLMIEKRPENASFHFRDPKVLKVKDTWYMVLASAMNDKAAILLYSSKDMENWKYLHPLLIEETEGIECFECPDFMELDGKYLALGAWMCHYDEQNRYQMSRYYIGEFENEQFRKESEGWFDFGSNCYAMQSFCHEGRRINIGWISDFYKEHLEWNGGAYGSMTIPREMHIRDGRLFLTPVEEIDLLEGEILYSGEKENINLNQIPGNTYRARITFNEETEFSILLGKDNEKEILLLNDKKGVRIQTRGVRSENILFKADVEKVEFLDIFVDHRVIEVYINEGEAVGTKLFYNTSESGCFMLNAEKQEAVKKAEISLMKSIW</sequence>
<dbReference type="InterPro" id="IPR023296">
    <property type="entry name" value="Glyco_hydro_beta-prop_sf"/>
</dbReference>
<dbReference type="GO" id="GO:0004564">
    <property type="term" value="F:beta-fructofuranosidase activity"/>
    <property type="evidence" value="ECO:0007669"/>
    <property type="project" value="UniProtKB-EC"/>
</dbReference>
<organism evidence="8 9">
    <name type="scientific">Mediterraneibacter gnavus</name>
    <name type="common">Ruminococcus gnavus</name>
    <dbReference type="NCBI Taxonomy" id="33038"/>
    <lineage>
        <taxon>Bacteria</taxon>
        <taxon>Bacillati</taxon>
        <taxon>Bacillota</taxon>
        <taxon>Clostridia</taxon>
        <taxon>Lachnospirales</taxon>
        <taxon>Lachnospiraceae</taxon>
        <taxon>Mediterraneibacter</taxon>
    </lineage>
</organism>
<dbReference type="CDD" id="cd18625">
    <property type="entry name" value="GH32_BfrA-like"/>
    <property type="match status" value="1"/>
</dbReference>
<dbReference type="SUPFAM" id="SSF49899">
    <property type="entry name" value="Concanavalin A-like lectins/glucanases"/>
    <property type="match status" value="1"/>
</dbReference>
<dbReference type="EC" id="3.2.1.26" evidence="2"/>
<protein>
    <recommendedName>
        <fullName evidence="2">beta-fructofuranosidase</fullName>
        <ecNumber evidence="2">3.2.1.26</ecNumber>
    </recommendedName>
</protein>
<dbReference type="InterPro" id="IPR013148">
    <property type="entry name" value="Glyco_hydro_32_N"/>
</dbReference>
<evidence type="ECO:0000259" key="6">
    <source>
        <dbReference type="Pfam" id="PF00251"/>
    </source>
</evidence>
<dbReference type="RefSeq" id="WP_022038433.1">
    <property type="nucleotide sequence ID" value="NZ_JAPRAW010000003.1"/>
</dbReference>
<evidence type="ECO:0000256" key="4">
    <source>
        <dbReference type="ARBA" id="ARBA00023295"/>
    </source>
</evidence>